<dbReference type="PROSITE" id="PS01124">
    <property type="entry name" value="HTH_ARAC_FAMILY_2"/>
    <property type="match status" value="1"/>
</dbReference>
<dbReference type="SUPFAM" id="SSF46689">
    <property type="entry name" value="Homeodomain-like"/>
    <property type="match status" value="1"/>
</dbReference>
<dbReference type="PROSITE" id="PS00041">
    <property type="entry name" value="HTH_ARAC_FAMILY_1"/>
    <property type="match status" value="1"/>
</dbReference>
<dbReference type="PANTHER" id="PTHR43280:SF29">
    <property type="entry name" value="ARAC-FAMILY TRANSCRIPTIONAL REGULATOR"/>
    <property type="match status" value="1"/>
</dbReference>
<dbReference type="GO" id="GO:0043565">
    <property type="term" value="F:sequence-specific DNA binding"/>
    <property type="evidence" value="ECO:0007669"/>
    <property type="project" value="InterPro"/>
</dbReference>
<dbReference type="Gene3D" id="1.10.10.60">
    <property type="entry name" value="Homeodomain-like"/>
    <property type="match status" value="2"/>
</dbReference>
<organism evidence="6 7">
    <name type="scientific">Pedobacter cryoconitis</name>
    <dbReference type="NCBI Taxonomy" id="188932"/>
    <lineage>
        <taxon>Bacteria</taxon>
        <taxon>Pseudomonadati</taxon>
        <taxon>Bacteroidota</taxon>
        <taxon>Sphingobacteriia</taxon>
        <taxon>Sphingobacteriales</taxon>
        <taxon>Sphingobacteriaceae</taxon>
        <taxon>Pedobacter</taxon>
    </lineage>
</organism>
<keyword evidence="4" id="KW-1133">Transmembrane helix</keyword>
<evidence type="ECO:0000313" key="7">
    <source>
        <dbReference type="Proteomes" id="UP000249754"/>
    </source>
</evidence>
<dbReference type="GO" id="GO:0003700">
    <property type="term" value="F:DNA-binding transcription factor activity"/>
    <property type="evidence" value="ECO:0007669"/>
    <property type="project" value="InterPro"/>
</dbReference>
<gene>
    <name evidence="6" type="ORF">LY11_00407</name>
</gene>
<dbReference type="SMART" id="SM00342">
    <property type="entry name" value="HTH_ARAC"/>
    <property type="match status" value="1"/>
</dbReference>
<evidence type="ECO:0000256" key="4">
    <source>
        <dbReference type="SAM" id="Phobius"/>
    </source>
</evidence>
<evidence type="ECO:0000313" key="6">
    <source>
        <dbReference type="EMBL" id="RAJ37331.1"/>
    </source>
</evidence>
<protein>
    <submittedName>
        <fullName evidence="6">Helix-turn-helix protein</fullName>
    </submittedName>
</protein>
<evidence type="ECO:0000259" key="5">
    <source>
        <dbReference type="PROSITE" id="PS01124"/>
    </source>
</evidence>
<sequence length="362" mass="42863">MVVFNFYTLLTGISGINLIFIALYSLLNKERRKSLTAFFLSFFCIFLSINLLYDILTLNNVFGFYLRFLDEFSLLLAFPCLYFYVLLLTNNRLAFEKRYLFHCIPAVFFLVIWVFPPESFLLWNRNLPMSLLYRHLNHIQFLFYIILIFSTLRKNDKVSKELISTIENGNLKWIKELLIFLFILFLVWILDNAGLINGTVMAIPLLLFSYWLGQHAINQKDIYYNVSKDFKIDSVMPEQNRYRNSKLTEANKRGYVASIEEFMSTEKPYLNNELTLTSMANKLDLKPIHLSQVLNEEFKENFYAFINRYRIIESQRLLKDIRYRNYSIQAIAFEAGFNSMSTFNKAFKEIVGKAPSIYQKED</sequence>
<dbReference type="PANTHER" id="PTHR43280">
    <property type="entry name" value="ARAC-FAMILY TRANSCRIPTIONAL REGULATOR"/>
    <property type="match status" value="1"/>
</dbReference>
<feature type="transmembrane region" description="Helical" evidence="4">
    <location>
        <begin position="6"/>
        <end position="27"/>
    </location>
</feature>
<feature type="transmembrane region" description="Helical" evidence="4">
    <location>
        <begin position="173"/>
        <end position="190"/>
    </location>
</feature>
<feature type="transmembrane region" description="Helical" evidence="4">
    <location>
        <begin position="196"/>
        <end position="213"/>
    </location>
</feature>
<keyword evidence="3" id="KW-0804">Transcription</keyword>
<comment type="caution">
    <text evidence="6">The sequence shown here is derived from an EMBL/GenBank/DDBJ whole genome shotgun (WGS) entry which is preliminary data.</text>
</comment>
<feature type="domain" description="HTH araC/xylS-type" evidence="5">
    <location>
        <begin position="260"/>
        <end position="361"/>
    </location>
</feature>
<name>A0A327T8D1_9SPHI</name>
<feature type="transmembrane region" description="Helical" evidence="4">
    <location>
        <begin position="135"/>
        <end position="152"/>
    </location>
</feature>
<dbReference type="InterPro" id="IPR009057">
    <property type="entry name" value="Homeodomain-like_sf"/>
</dbReference>
<keyword evidence="2" id="KW-0238">DNA-binding</keyword>
<evidence type="ECO:0000256" key="3">
    <source>
        <dbReference type="ARBA" id="ARBA00023163"/>
    </source>
</evidence>
<dbReference type="Proteomes" id="UP000249754">
    <property type="component" value="Unassembled WGS sequence"/>
</dbReference>
<dbReference type="InterPro" id="IPR018062">
    <property type="entry name" value="HTH_AraC-typ_CS"/>
</dbReference>
<keyword evidence="4" id="KW-0812">Transmembrane</keyword>
<evidence type="ECO:0000256" key="1">
    <source>
        <dbReference type="ARBA" id="ARBA00023015"/>
    </source>
</evidence>
<reference evidence="6 7" key="1">
    <citation type="submission" date="2018-06" db="EMBL/GenBank/DDBJ databases">
        <title>Genomic Encyclopedia of Archaeal and Bacterial Type Strains, Phase II (KMG-II): from individual species to whole genera.</title>
        <authorList>
            <person name="Goeker M."/>
        </authorList>
    </citation>
    <scope>NUCLEOTIDE SEQUENCE [LARGE SCALE GENOMIC DNA]</scope>
    <source>
        <strain evidence="6 7">DSM 14825</strain>
    </source>
</reference>
<feature type="transmembrane region" description="Helical" evidence="4">
    <location>
        <begin position="99"/>
        <end position="115"/>
    </location>
</feature>
<dbReference type="AlphaFoldDB" id="A0A327T8D1"/>
<dbReference type="EMBL" id="QLLR01000001">
    <property type="protein sequence ID" value="RAJ37331.1"/>
    <property type="molecule type" value="Genomic_DNA"/>
</dbReference>
<keyword evidence="4" id="KW-0472">Membrane</keyword>
<proteinExistence type="predicted"/>
<feature type="transmembrane region" description="Helical" evidence="4">
    <location>
        <begin position="34"/>
        <end position="53"/>
    </location>
</feature>
<keyword evidence="1" id="KW-0805">Transcription regulation</keyword>
<evidence type="ECO:0000256" key="2">
    <source>
        <dbReference type="ARBA" id="ARBA00023125"/>
    </source>
</evidence>
<feature type="transmembrane region" description="Helical" evidence="4">
    <location>
        <begin position="65"/>
        <end position="87"/>
    </location>
</feature>
<accession>A0A327T8D1</accession>
<dbReference type="Pfam" id="PF12833">
    <property type="entry name" value="HTH_18"/>
    <property type="match status" value="1"/>
</dbReference>
<dbReference type="InterPro" id="IPR018060">
    <property type="entry name" value="HTH_AraC"/>
</dbReference>